<dbReference type="OrthoDB" id="9802640at2"/>
<feature type="domain" description="ScoMcrA-like N-terminal head" evidence="1">
    <location>
        <begin position="5"/>
        <end position="60"/>
    </location>
</feature>
<name>A0A117PVD7_9ACTN</name>
<dbReference type="AlphaFoldDB" id="A0A117PVD7"/>
<gene>
    <name evidence="2" type="ORF">AQI88_23360</name>
</gene>
<dbReference type="EMBL" id="LMWL01000041">
    <property type="protein sequence ID" value="KUM94100.1"/>
    <property type="molecule type" value="Genomic_DNA"/>
</dbReference>
<dbReference type="Pfam" id="PF26345">
    <property type="entry name" value="ScoMcrA_N"/>
    <property type="match status" value="1"/>
</dbReference>
<keyword evidence="3" id="KW-1185">Reference proteome</keyword>
<dbReference type="InterPro" id="IPR058807">
    <property type="entry name" value="ScoMcrA_N"/>
</dbReference>
<evidence type="ECO:0000313" key="2">
    <source>
        <dbReference type="EMBL" id="KUM94100.1"/>
    </source>
</evidence>
<sequence>MALTDITRTEVHKAIEEYDRLGRDAFLRHYGFGRARRYLLLHGGRHYDSKAIVGAAHGYVGACAYLRPA</sequence>
<dbReference type="Proteomes" id="UP000054241">
    <property type="component" value="Unassembled WGS sequence"/>
</dbReference>
<accession>A0A117PVD7</accession>
<proteinExistence type="predicted"/>
<dbReference type="RefSeq" id="WP_067002629.1">
    <property type="nucleotide sequence ID" value="NZ_BNDU01000006.1"/>
</dbReference>
<evidence type="ECO:0000259" key="1">
    <source>
        <dbReference type="Pfam" id="PF26345"/>
    </source>
</evidence>
<comment type="caution">
    <text evidence="2">The sequence shown here is derived from an EMBL/GenBank/DDBJ whole genome shotgun (WGS) entry which is preliminary data.</text>
</comment>
<organism evidence="2 3">
    <name type="scientific">Streptomyces cellostaticus</name>
    <dbReference type="NCBI Taxonomy" id="67285"/>
    <lineage>
        <taxon>Bacteria</taxon>
        <taxon>Bacillati</taxon>
        <taxon>Actinomycetota</taxon>
        <taxon>Actinomycetes</taxon>
        <taxon>Kitasatosporales</taxon>
        <taxon>Streptomycetaceae</taxon>
        <taxon>Streptomyces</taxon>
    </lineage>
</organism>
<evidence type="ECO:0000313" key="3">
    <source>
        <dbReference type="Proteomes" id="UP000054241"/>
    </source>
</evidence>
<dbReference type="STRING" id="67285.AQI88_23360"/>
<protein>
    <recommendedName>
        <fullName evidence="1">ScoMcrA-like N-terminal head domain-containing protein</fullName>
    </recommendedName>
</protein>
<reference evidence="2 3" key="1">
    <citation type="submission" date="2015-10" db="EMBL/GenBank/DDBJ databases">
        <title>Draft genome sequence of Streptomyces cellostaticus DSM 40189, type strain for the species Streptomyces cellostaticus.</title>
        <authorList>
            <person name="Ruckert C."/>
            <person name="Winkler A."/>
            <person name="Kalinowski J."/>
            <person name="Kampfer P."/>
            <person name="Glaeser S."/>
        </authorList>
    </citation>
    <scope>NUCLEOTIDE SEQUENCE [LARGE SCALE GENOMIC DNA]</scope>
    <source>
        <strain evidence="2 3">DSM 40189</strain>
    </source>
</reference>